<dbReference type="PANTHER" id="PTHR46137:SF1">
    <property type="entry name" value="LRAT DOMAIN-CONTAINING PROTEIN"/>
    <property type="match status" value="1"/>
</dbReference>
<sequence length="140" mass="16266">MPSSPDNKIHQSRLHKGDHIAIERLFGSFWHHAIVEDVETEKDTINVIEYSIYVKEILQDISRPRSPGKAKVMRGKYRLKDGLFLIKHKKCLPADTVVFRARSKLGENEYGLFHNNCEHFAMWCKTGIWSSEQVVNIVEM</sequence>
<accession>A0AAD9PVX4</accession>
<evidence type="ECO:0000313" key="3">
    <source>
        <dbReference type="Proteomes" id="UP001249851"/>
    </source>
</evidence>
<dbReference type="Gene3D" id="3.90.1720.10">
    <property type="entry name" value="endopeptidase domain like (from Nostoc punctiforme)"/>
    <property type="match status" value="1"/>
</dbReference>
<keyword evidence="3" id="KW-1185">Reference proteome</keyword>
<evidence type="ECO:0000313" key="2">
    <source>
        <dbReference type="EMBL" id="KAK2550049.1"/>
    </source>
</evidence>
<dbReference type="EMBL" id="JARQWQ010000116">
    <property type="protein sequence ID" value="KAK2550049.1"/>
    <property type="molecule type" value="Genomic_DNA"/>
</dbReference>
<dbReference type="Pfam" id="PF04970">
    <property type="entry name" value="LRAT"/>
    <property type="match status" value="1"/>
</dbReference>
<feature type="domain" description="LRAT" evidence="1">
    <location>
        <begin position="21"/>
        <end position="133"/>
    </location>
</feature>
<feature type="non-terminal residue" evidence="2">
    <location>
        <position position="1"/>
    </location>
</feature>
<dbReference type="InterPro" id="IPR007053">
    <property type="entry name" value="LRAT_dom"/>
</dbReference>
<reference evidence="2" key="2">
    <citation type="journal article" date="2023" name="Science">
        <title>Genomic signatures of disease resistance in endangered staghorn corals.</title>
        <authorList>
            <person name="Vollmer S.V."/>
            <person name="Selwyn J.D."/>
            <person name="Despard B.A."/>
            <person name="Roesel C.L."/>
        </authorList>
    </citation>
    <scope>NUCLEOTIDE SEQUENCE</scope>
    <source>
        <strain evidence="2">K2</strain>
    </source>
</reference>
<dbReference type="Proteomes" id="UP001249851">
    <property type="component" value="Unassembled WGS sequence"/>
</dbReference>
<dbReference type="PROSITE" id="PS51934">
    <property type="entry name" value="LRAT"/>
    <property type="match status" value="1"/>
</dbReference>
<name>A0AAD9PVX4_ACRCE</name>
<dbReference type="AlphaFoldDB" id="A0AAD9PVX4"/>
<gene>
    <name evidence="2" type="ORF">P5673_029371</name>
</gene>
<organism evidence="2 3">
    <name type="scientific">Acropora cervicornis</name>
    <name type="common">Staghorn coral</name>
    <dbReference type="NCBI Taxonomy" id="6130"/>
    <lineage>
        <taxon>Eukaryota</taxon>
        <taxon>Metazoa</taxon>
        <taxon>Cnidaria</taxon>
        <taxon>Anthozoa</taxon>
        <taxon>Hexacorallia</taxon>
        <taxon>Scleractinia</taxon>
        <taxon>Astrocoeniina</taxon>
        <taxon>Acroporidae</taxon>
        <taxon>Acropora</taxon>
    </lineage>
</organism>
<comment type="caution">
    <text evidence="2">The sequence shown here is derived from an EMBL/GenBank/DDBJ whole genome shotgun (WGS) entry which is preliminary data.</text>
</comment>
<dbReference type="PANTHER" id="PTHR46137">
    <property type="entry name" value="OS05G0310600 PROTEIN"/>
    <property type="match status" value="1"/>
</dbReference>
<protein>
    <recommendedName>
        <fullName evidence="1">LRAT domain-containing protein</fullName>
    </recommendedName>
</protein>
<evidence type="ECO:0000259" key="1">
    <source>
        <dbReference type="PROSITE" id="PS51934"/>
    </source>
</evidence>
<proteinExistence type="predicted"/>
<reference evidence="2" key="1">
    <citation type="journal article" date="2023" name="G3 (Bethesda)">
        <title>Whole genome assembly and annotation of the endangered Caribbean coral Acropora cervicornis.</title>
        <authorList>
            <person name="Selwyn J.D."/>
            <person name="Vollmer S.V."/>
        </authorList>
    </citation>
    <scope>NUCLEOTIDE SEQUENCE</scope>
    <source>
        <strain evidence="2">K2</strain>
    </source>
</reference>